<dbReference type="GO" id="GO:0003700">
    <property type="term" value="F:DNA-binding transcription factor activity"/>
    <property type="evidence" value="ECO:0007669"/>
    <property type="project" value="InterPro"/>
</dbReference>
<dbReference type="InParanoid" id="A0A2R6Q7X1"/>
<evidence type="ECO:0000259" key="9">
    <source>
        <dbReference type="PROSITE" id="PS51032"/>
    </source>
</evidence>
<evidence type="ECO:0000256" key="1">
    <source>
        <dbReference type="ARBA" id="ARBA00004123"/>
    </source>
</evidence>
<keyword evidence="11" id="KW-1185">Reference proteome</keyword>
<dbReference type="PROSITE" id="PS51032">
    <property type="entry name" value="AP2_ERF"/>
    <property type="match status" value="1"/>
</dbReference>
<dbReference type="CDD" id="cd00018">
    <property type="entry name" value="AP2"/>
    <property type="match status" value="1"/>
</dbReference>
<dbReference type="Gene3D" id="3.30.730.10">
    <property type="entry name" value="AP2/ERF domain"/>
    <property type="match status" value="1"/>
</dbReference>
<dbReference type="AlphaFoldDB" id="A0A2R6Q7X1"/>
<sequence>MATPDEVSALELIRHHLLGEFSPVESFVSDVTNSSSILAPHDYTIDVKAEISSSQSDSFCSQTQSSDYLNELNDAEMFNCVFDSINFEQNLNELFEFELKSQIIHLTMPNALNHTEIFDFVSDSIKFEQKQNDWIEFESKPQTIDLKTPESLKSITQPSPVSGISNRKRSSKIDLAPVNKVEWLDFSEPTKPAVSAEKSSNTEERRHYRGVRQRPWGKFAAEIRDPKRRGSRVWLGTFNTAIEAAKAYDRAAFKMRGSKAILNFPLEAGKLNHTALASAVQGGVKRSREVEERTEKKPVKKERVEESDVSVVNTEKTSPLTPTSWTSAWDFMPLSPLSSHPVWGYAQLMVI</sequence>
<comment type="caution">
    <text evidence="10">The sequence shown here is derived from an EMBL/GenBank/DDBJ whole genome shotgun (WGS) entry which is preliminary data.</text>
</comment>
<evidence type="ECO:0000256" key="7">
    <source>
        <dbReference type="ARBA" id="ARBA00023163"/>
    </source>
</evidence>
<evidence type="ECO:0000256" key="2">
    <source>
        <dbReference type="ARBA" id="ARBA00022745"/>
    </source>
</evidence>
<dbReference type="GO" id="GO:0009873">
    <property type="term" value="P:ethylene-activated signaling pathway"/>
    <property type="evidence" value="ECO:0007669"/>
    <property type="project" value="UniProtKB-KW"/>
</dbReference>
<dbReference type="PRINTS" id="PR00367">
    <property type="entry name" value="ETHRSPELEMNT"/>
</dbReference>
<dbReference type="PANTHER" id="PTHR31190">
    <property type="entry name" value="DNA-BINDING DOMAIN"/>
    <property type="match status" value="1"/>
</dbReference>
<dbReference type="FunCoup" id="A0A2R6Q7X1">
    <property type="interactions" value="92"/>
</dbReference>
<dbReference type="SUPFAM" id="SSF54171">
    <property type="entry name" value="DNA-binding domain"/>
    <property type="match status" value="1"/>
</dbReference>
<comment type="subcellular location">
    <subcellularLocation>
        <location evidence="1">Nucleus</location>
    </subcellularLocation>
</comment>
<reference evidence="10 11" key="1">
    <citation type="submission" date="2017-07" db="EMBL/GenBank/DDBJ databases">
        <title>An improved, manually edited Actinidia chinensis var. chinensis (kiwifruit) genome highlights the challenges associated with draft genomes and gene prediction in plants.</title>
        <authorList>
            <person name="Pilkington S."/>
            <person name="Crowhurst R."/>
            <person name="Hilario E."/>
            <person name="Nardozza S."/>
            <person name="Fraser L."/>
            <person name="Peng Y."/>
            <person name="Gunaseelan K."/>
            <person name="Simpson R."/>
            <person name="Tahir J."/>
            <person name="Deroles S."/>
            <person name="Templeton K."/>
            <person name="Luo Z."/>
            <person name="Davy M."/>
            <person name="Cheng C."/>
            <person name="Mcneilage M."/>
            <person name="Scaglione D."/>
            <person name="Liu Y."/>
            <person name="Zhang Q."/>
            <person name="Datson P."/>
            <person name="De Silva N."/>
            <person name="Gardiner S."/>
            <person name="Bassett H."/>
            <person name="Chagne D."/>
            <person name="Mccallum J."/>
            <person name="Dzierzon H."/>
            <person name="Deng C."/>
            <person name="Wang Y.-Y."/>
            <person name="Barron N."/>
            <person name="Manako K."/>
            <person name="Bowen J."/>
            <person name="Foster T."/>
            <person name="Erridge Z."/>
            <person name="Tiffin H."/>
            <person name="Waite C."/>
            <person name="Davies K."/>
            <person name="Grierson E."/>
            <person name="Laing W."/>
            <person name="Kirk R."/>
            <person name="Chen X."/>
            <person name="Wood M."/>
            <person name="Montefiori M."/>
            <person name="Brummell D."/>
            <person name="Schwinn K."/>
            <person name="Catanach A."/>
            <person name="Fullerton C."/>
            <person name="Li D."/>
            <person name="Meiyalaghan S."/>
            <person name="Nieuwenhuizen N."/>
            <person name="Read N."/>
            <person name="Prakash R."/>
            <person name="Hunter D."/>
            <person name="Zhang H."/>
            <person name="Mckenzie M."/>
            <person name="Knabel M."/>
            <person name="Harris A."/>
            <person name="Allan A."/>
            <person name="Chen A."/>
            <person name="Janssen B."/>
            <person name="Plunkett B."/>
            <person name="Dwamena C."/>
            <person name="Voogd C."/>
            <person name="Leif D."/>
            <person name="Lafferty D."/>
            <person name="Souleyre E."/>
            <person name="Varkonyi-Gasic E."/>
            <person name="Gambi F."/>
            <person name="Hanley J."/>
            <person name="Yao J.-L."/>
            <person name="Cheung J."/>
            <person name="David K."/>
            <person name="Warren B."/>
            <person name="Marsh K."/>
            <person name="Snowden K."/>
            <person name="Lin-Wang K."/>
            <person name="Brian L."/>
            <person name="Martinez-Sanchez M."/>
            <person name="Wang M."/>
            <person name="Ileperuma N."/>
            <person name="Macnee N."/>
            <person name="Campin R."/>
            <person name="Mcatee P."/>
            <person name="Drummond R."/>
            <person name="Espley R."/>
            <person name="Ireland H."/>
            <person name="Wu R."/>
            <person name="Atkinson R."/>
            <person name="Karunairetnam S."/>
            <person name="Bulley S."/>
            <person name="Chunkath S."/>
            <person name="Hanley Z."/>
            <person name="Storey R."/>
            <person name="Thrimawithana A."/>
            <person name="Thomson S."/>
            <person name="David C."/>
            <person name="Testolin R."/>
        </authorList>
    </citation>
    <scope>NUCLEOTIDE SEQUENCE [LARGE SCALE GENOMIC DNA]</scope>
    <source>
        <strain evidence="11">cv. Red5</strain>
        <tissue evidence="10">Young leaf</tissue>
    </source>
</reference>
<accession>A0A2R6Q7X1</accession>
<keyword evidence="5" id="KW-0238">DNA-binding</keyword>
<keyword evidence="7" id="KW-0804">Transcription</keyword>
<keyword evidence="4" id="KW-0805">Transcription regulation</keyword>
<dbReference type="PANTHER" id="PTHR31190:SF499">
    <property type="entry name" value="ETHYLENE-RESPONSIVE TRANSCRIPTION FACTOR ERF105"/>
    <property type="match status" value="1"/>
</dbReference>
<dbReference type="Proteomes" id="UP000241394">
    <property type="component" value="Chromosome LG18"/>
</dbReference>
<protein>
    <submittedName>
        <fullName evidence="10">Ethylene-responsive transcription factor</fullName>
    </submittedName>
</protein>
<dbReference type="InterPro" id="IPR044808">
    <property type="entry name" value="ERF_plant"/>
</dbReference>
<dbReference type="Gramene" id="PSS04013">
    <property type="protein sequence ID" value="PSS04013"/>
    <property type="gene ID" value="CEY00_Acc19849"/>
</dbReference>
<dbReference type="GO" id="GO:0000976">
    <property type="term" value="F:transcription cis-regulatory region binding"/>
    <property type="evidence" value="ECO:0007669"/>
    <property type="project" value="UniProtKB-ARBA"/>
</dbReference>
<dbReference type="InterPro" id="IPR016177">
    <property type="entry name" value="DNA-bd_dom_sf"/>
</dbReference>
<name>A0A2R6Q7X1_ACTCC</name>
<keyword evidence="8" id="KW-0539">Nucleus</keyword>
<dbReference type="EMBL" id="NKQK01000018">
    <property type="protein sequence ID" value="PSS04013.1"/>
    <property type="molecule type" value="Genomic_DNA"/>
</dbReference>
<evidence type="ECO:0000256" key="8">
    <source>
        <dbReference type="ARBA" id="ARBA00023242"/>
    </source>
</evidence>
<feature type="domain" description="AP2/ERF" evidence="9">
    <location>
        <begin position="207"/>
        <end position="265"/>
    </location>
</feature>
<dbReference type="InterPro" id="IPR036955">
    <property type="entry name" value="AP2/ERF_dom_sf"/>
</dbReference>
<dbReference type="STRING" id="1590841.A0A2R6Q7X1"/>
<gene>
    <name evidence="10" type="ORF">CEY00_Acc19849</name>
</gene>
<evidence type="ECO:0000313" key="11">
    <source>
        <dbReference type="Proteomes" id="UP000241394"/>
    </source>
</evidence>
<dbReference type="GO" id="GO:0005634">
    <property type="term" value="C:nucleus"/>
    <property type="evidence" value="ECO:0007669"/>
    <property type="project" value="UniProtKB-SubCell"/>
</dbReference>
<evidence type="ECO:0000256" key="4">
    <source>
        <dbReference type="ARBA" id="ARBA00023015"/>
    </source>
</evidence>
<dbReference type="SMART" id="SM00380">
    <property type="entry name" value="AP2"/>
    <property type="match status" value="1"/>
</dbReference>
<dbReference type="OrthoDB" id="674504at2759"/>
<evidence type="ECO:0000256" key="5">
    <source>
        <dbReference type="ARBA" id="ARBA00023125"/>
    </source>
</evidence>
<organism evidence="10 11">
    <name type="scientific">Actinidia chinensis var. chinensis</name>
    <name type="common">Chinese soft-hair kiwi</name>
    <dbReference type="NCBI Taxonomy" id="1590841"/>
    <lineage>
        <taxon>Eukaryota</taxon>
        <taxon>Viridiplantae</taxon>
        <taxon>Streptophyta</taxon>
        <taxon>Embryophyta</taxon>
        <taxon>Tracheophyta</taxon>
        <taxon>Spermatophyta</taxon>
        <taxon>Magnoliopsida</taxon>
        <taxon>eudicotyledons</taxon>
        <taxon>Gunneridae</taxon>
        <taxon>Pentapetalae</taxon>
        <taxon>asterids</taxon>
        <taxon>Ericales</taxon>
        <taxon>Actinidiaceae</taxon>
        <taxon>Actinidia</taxon>
    </lineage>
</organism>
<dbReference type="InterPro" id="IPR001471">
    <property type="entry name" value="AP2/ERF_dom"/>
</dbReference>
<dbReference type="OMA" id="FIHLTTP"/>
<reference evidence="11" key="2">
    <citation type="journal article" date="2018" name="BMC Genomics">
        <title>A manually annotated Actinidia chinensis var. chinensis (kiwifruit) genome highlights the challenges associated with draft genomes and gene prediction in plants.</title>
        <authorList>
            <person name="Pilkington S.M."/>
            <person name="Crowhurst R."/>
            <person name="Hilario E."/>
            <person name="Nardozza S."/>
            <person name="Fraser L."/>
            <person name="Peng Y."/>
            <person name="Gunaseelan K."/>
            <person name="Simpson R."/>
            <person name="Tahir J."/>
            <person name="Deroles S.C."/>
            <person name="Templeton K."/>
            <person name="Luo Z."/>
            <person name="Davy M."/>
            <person name="Cheng C."/>
            <person name="McNeilage M."/>
            <person name="Scaglione D."/>
            <person name="Liu Y."/>
            <person name="Zhang Q."/>
            <person name="Datson P."/>
            <person name="De Silva N."/>
            <person name="Gardiner S.E."/>
            <person name="Bassett H."/>
            <person name="Chagne D."/>
            <person name="McCallum J."/>
            <person name="Dzierzon H."/>
            <person name="Deng C."/>
            <person name="Wang Y.Y."/>
            <person name="Barron L."/>
            <person name="Manako K."/>
            <person name="Bowen J."/>
            <person name="Foster T.M."/>
            <person name="Erridge Z.A."/>
            <person name="Tiffin H."/>
            <person name="Waite C.N."/>
            <person name="Davies K.M."/>
            <person name="Grierson E.P."/>
            <person name="Laing W.A."/>
            <person name="Kirk R."/>
            <person name="Chen X."/>
            <person name="Wood M."/>
            <person name="Montefiori M."/>
            <person name="Brummell D.A."/>
            <person name="Schwinn K.E."/>
            <person name="Catanach A."/>
            <person name="Fullerton C."/>
            <person name="Li D."/>
            <person name="Meiyalaghan S."/>
            <person name="Nieuwenhuizen N."/>
            <person name="Read N."/>
            <person name="Prakash R."/>
            <person name="Hunter D."/>
            <person name="Zhang H."/>
            <person name="McKenzie M."/>
            <person name="Knabel M."/>
            <person name="Harris A."/>
            <person name="Allan A.C."/>
            <person name="Gleave A."/>
            <person name="Chen A."/>
            <person name="Janssen B.J."/>
            <person name="Plunkett B."/>
            <person name="Ampomah-Dwamena C."/>
            <person name="Voogd C."/>
            <person name="Leif D."/>
            <person name="Lafferty D."/>
            <person name="Souleyre E.J.F."/>
            <person name="Varkonyi-Gasic E."/>
            <person name="Gambi F."/>
            <person name="Hanley J."/>
            <person name="Yao J.L."/>
            <person name="Cheung J."/>
            <person name="David K.M."/>
            <person name="Warren B."/>
            <person name="Marsh K."/>
            <person name="Snowden K.C."/>
            <person name="Lin-Wang K."/>
            <person name="Brian L."/>
            <person name="Martinez-Sanchez M."/>
            <person name="Wang M."/>
            <person name="Ileperuma N."/>
            <person name="Macnee N."/>
            <person name="Campin R."/>
            <person name="McAtee P."/>
            <person name="Drummond R.S.M."/>
            <person name="Espley R.V."/>
            <person name="Ireland H.S."/>
            <person name="Wu R."/>
            <person name="Atkinson R.G."/>
            <person name="Karunairetnam S."/>
            <person name="Bulley S."/>
            <person name="Chunkath S."/>
            <person name="Hanley Z."/>
            <person name="Storey R."/>
            <person name="Thrimawithana A.H."/>
            <person name="Thomson S."/>
            <person name="David C."/>
            <person name="Testolin R."/>
            <person name="Huang H."/>
            <person name="Hellens R.P."/>
            <person name="Schaffer R.J."/>
        </authorList>
    </citation>
    <scope>NUCLEOTIDE SEQUENCE [LARGE SCALE GENOMIC DNA]</scope>
    <source>
        <strain evidence="11">cv. Red5</strain>
    </source>
</reference>
<evidence type="ECO:0000256" key="3">
    <source>
        <dbReference type="ARBA" id="ARBA00022821"/>
    </source>
</evidence>
<evidence type="ECO:0000313" key="10">
    <source>
        <dbReference type="EMBL" id="PSS04013.1"/>
    </source>
</evidence>
<evidence type="ECO:0000256" key="6">
    <source>
        <dbReference type="ARBA" id="ARBA00023159"/>
    </source>
</evidence>
<keyword evidence="6" id="KW-0010">Activator</keyword>
<keyword evidence="3" id="KW-0611">Plant defense</keyword>
<dbReference type="GO" id="GO:0006952">
    <property type="term" value="P:defense response"/>
    <property type="evidence" value="ECO:0007669"/>
    <property type="project" value="UniProtKB-KW"/>
</dbReference>
<proteinExistence type="predicted"/>
<keyword evidence="2" id="KW-0936">Ethylene signaling pathway</keyword>
<dbReference type="Pfam" id="PF00847">
    <property type="entry name" value="AP2"/>
    <property type="match status" value="1"/>
</dbReference>
<dbReference type="FunFam" id="3.30.730.10:FF:000001">
    <property type="entry name" value="Ethylene-responsive transcription factor 2"/>
    <property type="match status" value="1"/>
</dbReference>